<dbReference type="Proteomes" id="UP001383192">
    <property type="component" value="Unassembled WGS sequence"/>
</dbReference>
<gene>
    <name evidence="2" type="ORF">VNI00_005141</name>
</gene>
<feature type="region of interest" description="Disordered" evidence="1">
    <location>
        <begin position="1"/>
        <end position="81"/>
    </location>
</feature>
<evidence type="ECO:0000313" key="2">
    <source>
        <dbReference type="EMBL" id="KAK7051029.1"/>
    </source>
</evidence>
<evidence type="ECO:0000313" key="3">
    <source>
        <dbReference type="Proteomes" id="UP001383192"/>
    </source>
</evidence>
<sequence length="191" mass="21555">MSSVPRNEAHPNVTGTETANKLNSRLSTSNPPQKRQYIRKKTNPDFSWRIPSYANGTSTDSPSDSINNRIHESKRGYTRDEVKNPPAMYTVVPQTPELPLLSPSEYSSTFESMPTSSSTYNAFGGTIYSLFYLLVVPELYSCGYSFQFWNTVARCPSHGGVSFRSKIRRTFHDAISFYITRNVAVRISTPF</sequence>
<reference evidence="2 3" key="1">
    <citation type="submission" date="2024-01" db="EMBL/GenBank/DDBJ databases">
        <title>A draft genome for a cacao thread blight-causing isolate of Paramarasmius palmivorus.</title>
        <authorList>
            <person name="Baruah I.K."/>
            <person name="Bukari Y."/>
            <person name="Amoako-Attah I."/>
            <person name="Meinhardt L.W."/>
            <person name="Bailey B.A."/>
            <person name="Cohen S.P."/>
        </authorList>
    </citation>
    <scope>NUCLEOTIDE SEQUENCE [LARGE SCALE GENOMIC DNA]</scope>
    <source>
        <strain evidence="2 3">GH-12</strain>
    </source>
</reference>
<keyword evidence="3" id="KW-1185">Reference proteome</keyword>
<proteinExistence type="predicted"/>
<protein>
    <submittedName>
        <fullName evidence="2">Uncharacterized protein</fullName>
    </submittedName>
</protein>
<organism evidence="2 3">
    <name type="scientific">Paramarasmius palmivorus</name>
    <dbReference type="NCBI Taxonomy" id="297713"/>
    <lineage>
        <taxon>Eukaryota</taxon>
        <taxon>Fungi</taxon>
        <taxon>Dikarya</taxon>
        <taxon>Basidiomycota</taxon>
        <taxon>Agaricomycotina</taxon>
        <taxon>Agaricomycetes</taxon>
        <taxon>Agaricomycetidae</taxon>
        <taxon>Agaricales</taxon>
        <taxon>Marasmiineae</taxon>
        <taxon>Marasmiaceae</taxon>
        <taxon>Paramarasmius</taxon>
    </lineage>
</organism>
<feature type="compositionally biased region" description="Basic and acidic residues" evidence="1">
    <location>
        <begin position="69"/>
        <end position="81"/>
    </location>
</feature>
<feature type="compositionally biased region" description="Polar residues" evidence="1">
    <location>
        <begin position="54"/>
        <end position="68"/>
    </location>
</feature>
<dbReference type="EMBL" id="JAYKXP010000014">
    <property type="protein sequence ID" value="KAK7051029.1"/>
    <property type="molecule type" value="Genomic_DNA"/>
</dbReference>
<name>A0AAW0DHQ6_9AGAR</name>
<dbReference type="AlphaFoldDB" id="A0AAW0DHQ6"/>
<feature type="compositionally biased region" description="Polar residues" evidence="1">
    <location>
        <begin position="13"/>
        <end position="33"/>
    </location>
</feature>
<comment type="caution">
    <text evidence="2">The sequence shown here is derived from an EMBL/GenBank/DDBJ whole genome shotgun (WGS) entry which is preliminary data.</text>
</comment>
<evidence type="ECO:0000256" key="1">
    <source>
        <dbReference type="SAM" id="MobiDB-lite"/>
    </source>
</evidence>
<accession>A0AAW0DHQ6</accession>